<sequence length="337" mass="36776">MSLTHLLPGPLGFGTAPMGNMFRAIPEDEAQATLRAAWDQGIRYYDTAPFYGAGLAEIRLGELLAQRPRDSYLLSTKVGRVVLDEEEDPAARELGEKGGLFAHGHPNKVVDDYSADATKRSIEDSLERLRTDRLDIVWVHDIAQDFHGDRWLAQFETARTGAFRVLDDLRDQGVIKAWGLGVNRVEPVELTLALDEPRPDGFLLAGRYTLLDHRQALQRLLPAAQDQGVDMVVGGPYNSGVLAGGAHFEYQEAPAHILETVRRIRELTGRHGVSVKAAALQFALAHPATAAAIPGATRPSRIAEDLGALREEIPAAFWHDLRAADLLDPAAPLPDGA</sequence>
<dbReference type="EMBL" id="JAATEN010000025">
    <property type="protein sequence ID" value="NJQ03493.1"/>
    <property type="molecule type" value="Genomic_DNA"/>
</dbReference>
<gene>
    <name evidence="2" type="ORF">HCK00_23935</name>
</gene>
<name>A0ABX1C4G2_9ACTN</name>
<dbReference type="InterPro" id="IPR023210">
    <property type="entry name" value="NADP_OxRdtase_dom"/>
</dbReference>
<evidence type="ECO:0000313" key="2">
    <source>
        <dbReference type="EMBL" id="NJQ03493.1"/>
    </source>
</evidence>
<dbReference type="InterPro" id="IPR020471">
    <property type="entry name" value="AKR"/>
</dbReference>
<protein>
    <submittedName>
        <fullName evidence="2">Aldo/keto reductase</fullName>
    </submittedName>
</protein>
<dbReference type="Gene3D" id="3.20.20.100">
    <property type="entry name" value="NADP-dependent oxidoreductase domain"/>
    <property type="match status" value="1"/>
</dbReference>
<reference evidence="2 3" key="1">
    <citation type="submission" date="2020-03" db="EMBL/GenBank/DDBJ databases">
        <title>WGS of actinomycetes isolated from Thailand.</title>
        <authorList>
            <person name="Thawai C."/>
        </authorList>
    </citation>
    <scope>NUCLEOTIDE SEQUENCE [LARGE SCALE GENOMIC DNA]</scope>
    <source>
        <strain evidence="2 3">PLAI 1-29</strain>
    </source>
</reference>
<dbReference type="CDD" id="cd19152">
    <property type="entry name" value="AKR_AKR15A"/>
    <property type="match status" value="1"/>
</dbReference>
<evidence type="ECO:0000259" key="1">
    <source>
        <dbReference type="Pfam" id="PF00248"/>
    </source>
</evidence>
<organism evidence="2 3">
    <name type="scientific">Streptomyces zingiberis</name>
    <dbReference type="NCBI Taxonomy" id="2053010"/>
    <lineage>
        <taxon>Bacteria</taxon>
        <taxon>Bacillati</taxon>
        <taxon>Actinomycetota</taxon>
        <taxon>Actinomycetes</taxon>
        <taxon>Kitasatosporales</taxon>
        <taxon>Streptomycetaceae</taxon>
        <taxon>Streptomyces</taxon>
    </lineage>
</organism>
<evidence type="ECO:0000313" key="3">
    <source>
        <dbReference type="Proteomes" id="UP000695264"/>
    </source>
</evidence>
<proteinExistence type="predicted"/>
<dbReference type="Proteomes" id="UP000695264">
    <property type="component" value="Unassembled WGS sequence"/>
</dbReference>
<dbReference type="Pfam" id="PF00248">
    <property type="entry name" value="Aldo_ket_red"/>
    <property type="match status" value="1"/>
</dbReference>
<dbReference type="RefSeq" id="WP_168104115.1">
    <property type="nucleotide sequence ID" value="NZ_JAATEN010000025.1"/>
</dbReference>
<dbReference type="InterPro" id="IPR036812">
    <property type="entry name" value="NAD(P)_OxRdtase_dom_sf"/>
</dbReference>
<feature type="domain" description="NADP-dependent oxidoreductase" evidence="1">
    <location>
        <begin position="10"/>
        <end position="324"/>
    </location>
</feature>
<dbReference type="SUPFAM" id="SSF51430">
    <property type="entry name" value="NAD(P)-linked oxidoreductase"/>
    <property type="match status" value="1"/>
</dbReference>
<keyword evidence="3" id="KW-1185">Reference proteome</keyword>
<comment type="caution">
    <text evidence="2">The sequence shown here is derived from an EMBL/GenBank/DDBJ whole genome shotgun (WGS) entry which is preliminary data.</text>
</comment>
<dbReference type="PANTHER" id="PTHR42686:SF1">
    <property type="entry name" value="GH17980P-RELATED"/>
    <property type="match status" value="1"/>
</dbReference>
<dbReference type="PANTHER" id="PTHR42686">
    <property type="entry name" value="GH17980P-RELATED"/>
    <property type="match status" value="1"/>
</dbReference>
<accession>A0ABX1C4G2</accession>